<sequence>MIEAKNQDIIVRAPPSLMSLPGELRNRIWRFLIVRDEPFPAFAKTGSLQHRAFVPWIAHTSRSIRHEVLSIYYSENSFLYDRTGNEIKDRLKMQQWLKTVMPFVRAICTYGTFGYSPPYARGRSHVERVLLQLNGVERREITQSETFVMHDIDSTGCVMYIRSEPATRGGLSPESIYDQQAQRLEGLLCRSCCFLVSRETGLLIDRTAARAAEAARKQWTSEAVAEAAEKAAVMKKVQDLVSAKKAEWQQRLDRRVQEDEKEVAREKLKVEIRELVASRGAESVREDKIMQHRIRILGISEDDL</sequence>
<dbReference type="EMBL" id="NAJL01000058">
    <property type="protein sequence ID" value="TKA23303.1"/>
    <property type="molecule type" value="Genomic_DNA"/>
</dbReference>
<comment type="caution">
    <text evidence="1">The sequence shown here is derived from an EMBL/GenBank/DDBJ whole genome shotgun (WGS) entry which is preliminary data.</text>
</comment>
<proteinExistence type="predicted"/>
<dbReference type="Proteomes" id="UP000308549">
    <property type="component" value="Unassembled WGS sequence"/>
</dbReference>
<keyword evidence="2" id="KW-1185">Reference proteome</keyword>
<evidence type="ECO:0000313" key="2">
    <source>
        <dbReference type="Proteomes" id="UP000308549"/>
    </source>
</evidence>
<dbReference type="OrthoDB" id="62952at2759"/>
<dbReference type="AlphaFoldDB" id="A0A4U0TMU1"/>
<name>A0A4U0TMU1_9PEZI</name>
<evidence type="ECO:0000313" key="1">
    <source>
        <dbReference type="EMBL" id="TKA23303.1"/>
    </source>
</evidence>
<accession>A0A4U0TMU1</accession>
<reference evidence="1 2" key="1">
    <citation type="submission" date="2017-03" db="EMBL/GenBank/DDBJ databases">
        <title>Genomes of endolithic fungi from Antarctica.</title>
        <authorList>
            <person name="Coleine C."/>
            <person name="Masonjones S."/>
            <person name="Stajich J.E."/>
        </authorList>
    </citation>
    <scope>NUCLEOTIDE SEQUENCE [LARGE SCALE GENOMIC DNA]</scope>
    <source>
        <strain evidence="1 2">CCFEE 6315</strain>
    </source>
</reference>
<protein>
    <submittedName>
        <fullName evidence="1">Uncharacterized protein</fullName>
    </submittedName>
</protein>
<organism evidence="1 2">
    <name type="scientific">Salinomyces thailandicus</name>
    <dbReference type="NCBI Taxonomy" id="706561"/>
    <lineage>
        <taxon>Eukaryota</taxon>
        <taxon>Fungi</taxon>
        <taxon>Dikarya</taxon>
        <taxon>Ascomycota</taxon>
        <taxon>Pezizomycotina</taxon>
        <taxon>Dothideomycetes</taxon>
        <taxon>Dothideomycetidae</taxon>
        <taxon>Mycosphaerellales</taxon>
        <taxon>Teratosphaeriaceae</taxon>
        <taxon>Salinomyces</taxon>
    </lineage>
</organism>
<gene>
    <name evidence="1" type="ORF">B0A50_07360</name>
</gene>